<sequence length="470" mass="46076">MTRRSARSLLFTLMLVATGCAPTWNAGPDDRAADRGIGGTGIAVTDRGIGGTGIVGTVTAFGSVWVNGLRVDLPPTTPVRIEGRPAAPADIQIGHTVAMTADAGGSTGLTARTLDVRFAVAGPVERVDAGMPAEDVPAGGVVMGQRIDAADAEGRTAFSPGRWVAVSGLRRPDGVIDASRVEAWDPAAGWVLRGRLDAVTPTTLTVAGLTLARGHTLDGVLPAVGSLVRVAGSAASGGSALALAPDPFNPFGTTVNTLSVETYVDETGQTATPDGPRIERSAGTTAPARMVIDSVVTSGGDIGRSRAFGAPRMGNRSVPGADAAARAAGLAREGMRSDGPPGMDAPGMEAPNESMRTPRGFGIPGPGAGWGAPPDGDGRDGTAPQGDAADGTPGPGRAASAPSAASPSDRSGRAFGGPANGPRTGPGIGAGGFGRGGGFHGGHPGRSGRGPGGGPGAGPGGGRGSSGRGG</sequence>
<evidence type="ECO:0000256" key="1">
    <source>
        <dbReference type="SAM" id="MobiDB-lite"/>
    </source>
</evidence>
<evidence type="ECO:0000313" key="5">
    <source>
        <dbReference type="Proteomes" id="UP000069935"/>
    </source>
</evidence>
<feature type="compositionally biased region" description="Low complexity" evidence="1">
    <location>
        <begin position="320"/>
        <end position="332"/>
    </location>
</feature>
<keyword evidence="5" id="KW-1185">Reference proteome</keyword>
<organism evidence="4 5">
    <name type="scientific">Azospirillum thiophilum</name>
    <dbReference type="NCBI Taxonomy" id="528244"/>
    <lineage>
        <taxon>Bacteria</taxon>
        <taxon>Pseudomonadati</taxon>
        <taxon>Pseudomonadota</taxon>
        <taxon>Alphaproteobacteria</taxon>
        <taxon>Rhodospirillales</taxon>
        <taxon>Azospirillaceae</taxon>
        <taxon>Azospirillum</taxon>
    </lineage>
</organism>
<keyword evidence="2" id="KW-0732">Signal</keyword>
<protein>
    <recommendedName>
        <fullName evidence="3">DUF5666 domain-containing protein</fullName>
    </recommendedName>
</protein>
<accession>A0AAC8W0U1</accession>
<evidence type="ECO:0000256" key="2">
    <source>
        <dbReference type="SAM" id="SignalP"/>
    </source>
</evidence>
<dbReference type="InterPro" id="IPR043724">
    <property type="entry name" value="DUF5666"/>
</dbReference>
<reference evidence="5" key="1">
    <citation type="submission" date="2015-08" db="EMBL/GenBank/DDBJ databases">
        <title>Complete Genome Sequence of Azospirillum thiophilum BV-S.</title>
        <authorList>
            <person name="Fomenkov A."/>
            <person name="Vincze T."/>
            <person name="Grabovich M."/>
            <person name="Dubinina G."/>
            <person name="Orlova M."/>
            <person name="Belousova E."/>
            <person name="Roberts R.J."/>
        </authorList>
    </citation>
    <scope>NUCLEOTIDE SEQUENCE [LARGE SCALE GENOMIC DNA]</scope>
    <source>
        <strain evidence="5">BV-S</strain>
    </source>
</reference>
<name>A0AAC8W0U1_9PROT</name>
<feature type="signal peptide" evidence="2">
    <location>
        <begin position="1"/>
        <end position="26"/>
    </location>
</feature>
<dbReference type="AlphaFoldDB" id="A0AAC8W0U1"/>
<feature type="compositionally biased region" description="Gly residues" evidence="1">
    <location>
        <begin position="414"/>
        <end position="470"/>
    </location>
</feature>
<dbReference type="Proteomes" id="UP000069935">
    <property type="component" value="Chromosome 2"/>
</dbReference>
<dbReference type="RefSeq" id="WP_045582977.1">
    <property type="nucleotide sequence ID" value="NZ_CP012402.1"/>
</dbReference>
<feature type="region of interest" description="Disordered" evidence="1">
    <location>
        <begin position="303"/>
        <end position="470"/>
    </location>
</feature>
<gene>
    <name evidence="4" type="ORF">AL072_17620</name>
</gene>
<feature type="compositionally biased region" description="Low complexity" evidence="1">
    <location>
        <begin position="395"/>
        <end position="409"/>
    </location>
</feature>
<dbReference type="EMBL" id="CP012402">
    <property type="protein sequence ID" value="ALG72801.1"/>
    <property type="molecule type" value="Genomic_DNA"/>
</dbReference>
<dbReference type="Pfam" id="PF18914">
    <property type="entry name" value="DUF5666"/>
    <property type="match status" value="1"/>
</dbReference>
<dbReference type="PROSITE" id="PS51257">
    <property type="entry name" value="PROKAR_LIPOPROTEIN"/>
    <property type="match status" value="1"/>
</dbReference>
<evidence type="ECO:0000259" key="3">
    <source>
        <dbReference type="Pfam" id="PF18914"/>
    </source>
</evidence>
<evidence type="ECO:0000313" key="4">
    <source>
        <dbReference type="EMBL" id="ALG72801.1"/>
    </source>
</evidence>
<dbReference type="KEGG" id="ati:AL072_17620"/>
<reference evidence="4 5" key="2">
    <citation type="journal article" date="2016" name="Genome Announc.">
        <title>Complete Genome Sequence of a Strain of Azospirillum thiophilum Isolated from a Sulfide Spring.</title>
        <authorList>
            <person name="Fomenkov A."/>
            <person name="Vincze T."/>
            <person name="Grabovich M."/>
            <person name="Anton B.P."/>
            <person name="Dubinina G."/>
            <person name="Orlova M."/>
            <person name="Belousova E."/>
            <person name="Roberts R.J."/>
        </authorList>
    </citation>
    <scope>NUCLEOTIDE SEQUENCE [LARGE SCALE GENOMIC DNA]</scope>
    <source>
        <strain evidence="4 5">BV-S</strain>
    </source>
</reference>
<proteinExistence type="predicted"/>
<feature type="chain" id="PRO_5042111463" description="DUF5666 domain-containing protein" evidence="2">
    <location>
        <begin position="27"/>
        <end position="470"/>
    </location>
</feature>
<feature type="domain" description="DUF5666" evidence="3">
    <location>
        <begin position="155"/>
        <end position="182"/>
    </location>
</feature>